<dbReference type="AlphaFoldDB" id="A0A0A9GEA7"/>
<feature type="domain" description="MULE transposase" evidence="2">
    <location>
        <begin position="52"/>
        <end position="146"/>
    </location>
</feature>
<evidence type="ECO:0000313" key="3">
    <source>
        <dbReference type="EMBL" id="JAE23420.1"/>
    </source>
</evidence>
<keyword evidence="1" id="KW-0479">Metal-binding</keyword>
<evidence type="ECO:0000256" key="1">
    <source>
        <dbReference type="RuleBase" id="RU367018"/>
    </source>
</evidence>
<organism evidence="3">
    <name type="scientific">Arundo donax</name>
    <name type="common">Giant reed</name>
    <name type="synonym">Donax arundinaceus</name>
    <dbReference type="NCBI Taxonomy" id="35708"/>
    <lineage>
        <taxon>Eukaryota</taxon>
        <taxon>Viridiplantae</taxon>
        <taxon>Streptophyta</taxon>
        <taxon>Embryophyta</taxon>
        <taxon>Tracheophyta</taxon>
        <taxon>Spermatophyta</taxon>
        <taxon>Magnoliopsida</taxon>
        <taxon>Liliopsida</taxon>
        <taxon>Poales</taxon>
        <taxon>Poaceae</taxon>
        <taxon>PACMAD clade</taxon>
        <taxon>Arundinoideae</taxon>
        <taxon>Arundineae</taxon>
        <taxon>Arundo</taxon>
    </lineage>
</organism>
<proteinExistence type="inferred from homology"/>
<keyword evidence="1" id="KW-0862">Zinc</keyword>
<dbReference type="InterPro" id="IPR018289">
    <property type="entry name" value="MULE_transposase_dom"/>
</dbReference>
<protein>
    <recommendedName>
        <fullName evidence="1">Protein FAR1-RELATED SEQUENCE</fullName>
    </recommendedName>
</protein>
<keyword evidence="1" id="KW-0863">Zinc-finger</keyword>
<dbReference type="InterPro" id="IPR031052">
    <property type="entry name" value="FHY3/FAR1"/>
</dbReference>
<reference evidence="3" key="1">
    <citation type="submission" date="2014-09" db="EMBL/GenBank/DDBJ databases">
        <authorList>
            <person name="Magalhaes I.L.F."/>
            <person name="Oliveira U."/>
            <person name="Santos F.R."/>
            <person name="Vidigal T.H.D.A."/>
            <person name="Brescovit A.D."/>
            <person name="Santos A.J."/>
        </authorList>
    </citation>
    <scope>NUCLEOTIDE SEQUENCE</scope>
    <source>
        <tissue evidence="3">Shoot tissue taken approximately 20 cm above the soil surface</tissue>
    </source>
</reference>
<comment type="similarity">
    <text evidence="1">Belongs to the FHY3/FAR1 family.</text>
</comment>
<comment type="function">
    <text evidence="1">Putative transcription activator involved in regulating light control of development.</text>
</comment>
<sequence>MILKKTMHLLMKMRDEDPDFVYSFQLDEDCKLTSLMWSSGYSRRMYSHFGDVVTFDTTYRTNIYNMPFGMFVGVNNHFQSVIFAGVLLTSEETASFAWAFEAFVEMMGGKAPVTMLTDQCVAMGVAIGQVLTETVHRWCKWHVLKKLVEVLGHLFSNEEFQDEFNKVVNHTVSIQEFEASWKQLEDNYGLVGHPEMKRAYKGRSMWAKPWFLNDFCARMTSTQRSESANNVLKRFVPRNSPLNLFVQQYTKLVSEQ</sequence>
<dbReference type="GO" id="GO:0005634">
    <property type="term" value="C:nucleus"/>
    <property type="evidence" value="ECO:0007669"/>
    <property type="project" value="UniProtKB-SubCell"/>
</dbReference>
<dbReference type="GO" id="GO:0006355">
    <property type="term" value="P:regulation of DNA-templated transcription"/>
    <property type="evidence" value="ECO:0007669"/>
    <property type="project" value="UniProtKB-UniRule"/>
</dbReference>
<keyword evidence="1" id="KW-0539">Nucleus</keyword>
<dbReference type="PANTHER" id="PTHR31669:SF168">
    <property type="entry name" value="PROTEIN FAR1-RELATED SEQUENCE"/>
    <property type="match status" value="1"/>
</dbReference>
<name>A0A0A9GEA7_ARUDO</name>
<dbReference type="EMBL" id="GBRH01174476">
    <property type="protein sequence ID" value="JAE23420.1"/>
    <property type="molecule type" value="Transcribed_RNA"/>
</dbReference>
<comment type="subcellular location">
    <subcellularLocation>
        <location evidence="1">Nucleus</location>
    </subcellularLocation>
</comment>
<dbReference type="GO" id="GO:0008270">
    <property type="term" value="F:zinc ion binding"/>
    <property type="evidence" value="ECO:0007669"/>
    <property type="project" value="UniProtKB-UniRule"/>
</dbReference>
<accession>A0A0A9GEA7</accession>
<reference evidence="3" key="2">
    <citation type="journal article" date="2015" name="Data Brief">
        <title>Shoot transcriptome of the giant reed, Arundo donax.</title>
        <authorList>
            <person name="Barrero R.A."/>
            <person name="Guerrero F.D."/>
            <person name="Moolhuijzen P."/>
            <person name="Goolsby J.A."/>
            <person name="Tidwell J."/>
            <person name="Bellgard S.E."/>
            <person name="Bellgard M.I."/>
        </authorList>
    </citation>
    <scope>NUCLEOTIDE SEQUENCE</scope>
    <source>
        <tissue evidence="3">Shoot tissue taken approximately 20 cm above the soil surface</tissue>
    </source>
</reference>
<dbReference type="PANTHER" id="PTHR31669">
    <property type="entry name" value="PROTEIN FAR1-RELATED SEQUENCE 10-RELATED"/>
    <property type="match status" value="1"/>
</dbReference>
<dbReference type="Pfam" id="PF10551">
    <property type="entry name" value="MULE"/>
    <property type="match status" value="1"/>
</dbReference>
<evidence type="ECO:0000259" key="2">
    <source>
        <dbReference type="Pfam" id="PF10551"/>
    </source>
</evidence>